<proteinExistence type="inferred from homology"/>
<dbReference type="PANTHER" id="PTHR42748">
    <property type="entry name" value="NITROGEN METABOLITE REPRESSION PROTEIN NMRA FAMILY MEMBER"/>
    <property type="match status" value="1"/>
</dbReference>
<dbReference type="AlphaFoldDB" id="A0AAN6S3K2"/>
<dbReference type="SUPFAM" id="SSF51735">
    <property type="entry name" value="NAD(P)-binding Rossmann-fold domains"/>
    <property type="match status" value="1"/>
</dbReference>
<comment type="similarity">
    <text evidence="1">Belongs to the NmrA-type oxidoreductase family.</text>
</comment>
<gene>
    <name evidence="4" type="ORF">QBC46DRAFT_355777</name>
</gene>
<feature type="domain" description="NmrA-like" evidence="3">
    <location>
        <begin position="2"/>
        <end position="308"/>
    </location>
</feature>
<name>A0AAN6S3K2_9PEZI</name>
<evidence type="ECO:0000259" key="3">
    <source>
        <dbReference type="Pfam" id="PF05368"/>
    </source>
</evidence>
<dbReference type="FunFam" id="3.40.50.720:FF:000528">
    <property type="entry name" value="Nucleoside-diphosphate-sugar epimerase family protein"/>
    <property type="match status" value="1"/>
</dbReference>
<evidence type="ECO:0000313" key="4">
    <source>
        <dbReference type="EMBL" id="KAK3938571.1"/>
    </source>
</evidence>
<evidence type="ECO:0000256" key="2">
    <source>
        <dbReference type="ARBA" id="ARBA00022857"/>
    </source>
</evidence>
<organism evidence="4 5">
    <name type="scientific">Diplogelasinospora grovesii</name>
    <dbReference type="NCBI Taxonomy" id="303347"/>
    <lineage>
        <taxon>Eukaryota</taxon>
        <taxon>Fungi</taxon>
        <taxon>Dikarya</taxon>
        <taxon>Ascomycota</taxon>
        <taxon>Pezizomycotina</taxon>
        <taxon>Sordariomycetes</taxon>
        <taxon>Sordariomycetidae</taxon>
        <taxon>Sordariales</taxon>
        <taxon>Diplogelasinosporaceae</taxon>
        <taxon>Diplogelasinospora</taxon>
    </lineage>
</organism>
<accession>A0AAN6S3K2</accession>
<sequence length="318" mass="34599">MAKALLITGATGKQGGAVIDALLDPNVTSPEFTILAVTRDASSTGAAKLAARSPRIKLVEGNLDHVPALFESAHRVNAEGPIWGVYSVQVSMGPGVTIESEVSQGKALIDCAIGAGVRHFVYSSVERGGDAASWDNPTPIPHFQSKYHIERHLREVTAPEQRGASMGWTILRPVAFMDNLAPGFPTKVFLAALRNHLQREEREQKSLQWVATADIGTFAAKAFANPNQWDRRAVGLAGDELTIDQLNESFVKATGQPAPFTYGVFGSALTYMVSEMGLMVAWFASDGYRADIQARRKEHRDMLTMEGWLKTKSGFKNE</sequence>
<dbReference type="InterPro" id="IPR036291">
    <property type="entry name" value="NAD(P)-bd_dom_sf"/>
</dbReference>
<evidence type="ECO:0000313" key="5">
    <source>
        <dbReference type="Proteomes" id="UP001303473"/>
    </source>
</evidence>
<dbReference type="InterPro" id="IPR008030">
    <property type="entry name" value="NmrA-like"/>
</dbReference>
<protein>
    <submittedName>
        <fullName evidence="4">NmrA-like family domain-protein 1</fullName>
    </submittedName>
</protein>
<dbReference type="Proteomes" id="UP001303473">
    <property type="component" value="Unassembled WGS sequence"/>
</dbReference>
<dbReference type="Pfam" id="PF05368">
    <property type="entry name" value="NmrA"/>
    <property type="match status" value="1"/>
</dbReference>
<dbReference type="PANTHER" id="PTHR42748:SF25">
    <property type="entry name" value="NMRA FAMILY PROTEIN"/>
    <property type="match status" value="1"/>
</dbReference>
<reference evidence="5" key="1">
    <citation type="journal article" date="2023" name="Mol. Phylogenet. Evol.">
        <title>Genome-scale phylogeny and comparative genomics of the fungal order Sordariales.</title>
        <authorList>
            <person name="Hensen N."/>
            <person name="Bonometti L."/>
            <person name="Westerberg I."/>
            <person name="Brannstrom I.O."/>
            <person name="Guillou S."/>
            <person name="Cros-Aarteil S."/>
            <person name="Calhoun S."/>
            <person name="Haridas S."/>
            <person name="Kuo A."/>
            <person name="Mondo S."/>
            <person name="Pangilinan J."/>
            <person name="Riley R."/>
            <person name="LaButti K."/>
            <person name="Andreopoulos B."/>
            <person name="Lipzen A."/>
            <person name="Chen C."/>
            <person name="Yan M."/>
            <person name="Daum C."/>
            <person name="Ng V."/>
            <person name="Clum A."/>
            <person name="Steindorff A."/>
            <person name="Ohm R.A."/>
            <person name="Martin F."/>
            <person name="Silar P."/>
            <person name="Natvig D.O."/>
            <person name="Lalanne C."/>
            <person name="Gautier V."/>
            <person name="Ament-Velasquez S.L."/>
            <person name="Kruys A."/>
            <person name="Hutchinson M.I."/>
            <person name="Powell A.J."/>
            <person name="Barry K."/>
            <person name="Miller A.N."/>
            <person name="Grigoriev I.V."/>
            <person name="Debuchy R."/>
            <person name="Gladieux P."/>
            <person name="Hiltunen Thoren M."/>
            <person name="Johannesson H."/>
        </authorList>
    </citation>
    <scope>NUCLEOTIDE SEQUENCE [LARGE SCALE GENOMIC DNA]</scope>
    <source>
        <strain evidence="5">CBS 340.73</strain>
    </source>
</reference>
<dbReference type="EMBL" id="MU853827">
    <property type="protein sequence ID" value="KAK3938571.1"/>
    <property type="molecule type" value="Genomic_DNA"/>
</dbReference>
<comment type="caution">
    <text evidence="4">The sequence shown here is derived from an EMBL/GenBank/DDBJ whole genome shotgun (WGS) entry which is preliminary data.</text>
</comment>
<dbReference type="InterPro" id="IPR051164">
    <property type="entry name" value="NmrA-like_oxidored"/>
</dbReference>
<keyword evidence="2" id="KW-0521">NADP</keyword>
<dbReference type="Gene3D" id="3.90.25.10">
    <property type="entry name" value="UDP-galactose 4-epimerase, domain 1"/>
    <property type="match status" value="1"/>
</dbReference>
<dbReference type="Gene3D" id="3.40.50.720">
    <property type="entry name" value="NAD(P)-binding Rossmann-like Domain"/>
    <property type="match status" value="1"/>
</dbReference>
<evidence type="ECO:0000256" key="1">
    <source>
        <dbReference type="ARBA" id="ARBA00006328"/>
    </source>
</evidence>
<keyword evidence="5" id="KW-1185">Reference proteome</keyword>
<dbReference type="GO" id="GO:0005634">
    <property type="term" value="C:nucleus"/>
    <property type="evidence" value="ECO:0007669"/>
    <property type="project" value="TreeGrafter"/>
</dbReference>